<dbReference type="InterPro" id="IPR027417">
    <property type="entry name" value="P-loop_NTPase"/>
</dbReference>
<dbReference type="EMBL" id="MDYO01000104">
    <property type="protein sequence ID" value="OQD85188.1"/>
    <property type="molecule type" value="Genomic_DNA"/>
</dbReference>
<evidence type="ECO:0008006" key="3">
    <source>
        <dbReference type="Google" id="ProtNLM"/>
    </source>
</evidence>
<keyword evidence="2" id="KW-1185">Reference proteome</keyword>
<dbReference type="Proteomes" id="UP000191612">
    <property type="component" value="Unassembled WGS sequence"/>
</dbReference>
<dbReference type="STRING" id="60172.A0A1V6Q7K9"/>
<proteinExistence type="predicted"/>
<evidence type="ECO:0000313" key="1">
    <source>
        <dbReference type="EMBL" id="OQD85188.1"/>
    </source>
</evidence>
<dbReference type="PANTHER" id="PTHR46411">
    <property type="entry name" value="FAMILY ATPASE, PUTATIVE-RELATED"/>
    <property type="match status" value="1"/>
</dbReference>
<organism evidence="1 2">
    <name type="scientific">Penicillium solitum</name>
    <dbReference type="NCBI Taxonomy" id="60172"/>
    <lineage>
        <taxon>Eukaryota</taxon>
        <taxon>Fungi</taxon>
        <taxon>Dikarya</taxon>
        <taxon>Ascomycota</taxon>
        <taxon>Pezizomycotina</taxon>
        <taxon>Eurotiomycetes</taxon>
        <taxon>Eurotiomycetidae</taxon>
        <taxon>Eurotiales</taxon>
        <taxon>Aspergillaceae</taxon>
        <taxon>Penicillium</taxon>
    </lineage>
</organism>
<dbReference type="SUPFAM" id="SSF52540">
    <property type="entry name" value="P-loop containing nucleoside triphosphate hydrolases"/>
    <property type="match status" value="1"/>
</dbReference>
<dbReference type="Gene3D" id="3.40.50.300">
    <property type="entry name" value="P-loop containing nucleotide triphosphate hydrolases"/>
    <property type="match status" value="1"/>
</dbReference>
<protein>
    <recommendedName>
        <fullName evidence="3">ATPase AAA-type core domain-containing protein</fullName>
    </recommendedName>
</protein>
<sequence length="72" mass="8427">MRYFRGVSILTTNRKGDIDPAFMSRIHFTINYPDLDANKRLEVWRSFLTNVAKNSELSEFTSDDLLRCRGIL</sequence>
<accession>A0A1V6Q7K9</accession>
<reference evidence="2" key="1">
    <citation type="journal article" date="2017" name="Nat. Microbiol.">
        <title>Global analysis of biosynthetic gene clusters reveals vast potential of secondary metabolite production in Penicillium species.</title>
        <authorList>
            <person name="Nielsen J.C."/>
            <person name="Grijseels S."/>
            <person name="Prigent S."/>
            <person name="Ji B."/>
            <person name="Dainat J."/>
            <person name="Nielsen K.F."/>
            <person name="Frisvad J.C."/>
            <person name="Workman M."/>
            <person name="Nielsen J."/>
        </authorList>
    </citation>
    <scope>NUCLEOTIDE SEQUENCE [LARGE SCALE GENOMIC DNA]</scope>
    <source>
        <strain evidence="2">IBT 29525</strain>
    </source>
</reference>
<name>A0A1V6Q7K9_9EURO</name>
<gene>
    <name evidence="1" type="ORF">PENSOL_c104G11438</name>
</gene>
<dbReference type="AlphaFoldDB" id="A0A1V6Q7K9"/>
<evidence type="ECO:0000313" key="2">
    <source>
        <dbReference type="Proteomes" id="UP000191612"/>
    </source>
</evidence>
<comment type="caution">
    <text evidence="1">The sequence shown here is derived from an EMBL/GenBank/DDBJ whole genome shotgun (WGS) entry which is preliminary data.</text>
</comment>
<dbReference type="PANTHER" id="PTHR46411:SF3">
    <property type="entry name" value="AAA+ ATPASE DOMAIN-CONTAINING PROTEIN"/>
    <property type="match status" value="1"/>
</dbReference>